<dbReference type="EMBL" id="KK853163">
    <property type="protein sequence ID" value="KDR10413.1"/>
    <property type="molecule type" value="Genomic_DNA"/>
</dbReference>
<reference evidence="1 2" key="1">
    <citation type="journal article" date="2014" name="Nat. Commun.">
        <title>Molecular traces of alternative social organization in a termite genome.</title>
        <authorList>
            <person name="Terrapon N."/>
            <person name="Li C."/>
            <person name="Robertson H.M."/>
            <person name="Ji L."/>
            <person name="Meng X."/>
            <person name="Booth W."/>
            <person name="Chen Z."/>
            <person name="Childers C.P."/>
            <person name="Glastad K.M."/>
            <person name="Gokhale K."/>
            <person name="Gowin J."/>
            <person name="Gronenberg W."/>
            <person name="Hermansen R.A."/>
            <person name="Hu H."/>
            <person name="Hunt B.G."/>
            <person name="Huylmans A.K."/>
            <person name="Khalil S.M."/>
            <person name="Mitchell R.D."/>
            <person name="Munoz-Torres M.C."/>
            <person name="Mustard J.A."/>
            <person name="Pan H."/>
            <person name="Reese J.T."/>
            <person name="Scharf M.E."/>
            <person name="Sun F."/>
            <person name="Vogel H."/>
            <person name="Xiao J."/>
            <person name="Yang W."/>
            <person name="Yang Z."/>
            <person name="Yang Z."/>
            <person name="Zhou J."/>
            <person name="Zhu J."/>
            <person name="Brent C.S."/>
            <person name="Elsik C.G."/>
            <person name="Goodisman M.A."/>
            <person name="Liberles D.A."/>
            <person name="Roe R.M."/>
            <person name="Vargo E.L."/>
            <person name="Vilcinskas A."/>
            <person name="Wang J."/>
            <person name="Bornberg-Bauer E."/>
            <person name="Korb J."/>
            <person name="Zhang G."/>
            <person name="Liebig J."/>
        </authorList>
    </citation>
    <scope>NUCLEOTIDE SEQUENCE [LARGE SCALE GENOMIC DNA]</scope>
    <source>
        <tissue evidence="1">Whole organism</tissue>
    </source>
</reference>
<dbReference type="Proteomes" id="UP000027135">
    <property type="component" value="Unassembled WGS sequence"/>
</dbReference>
<proteinExistence type="predicted"/>
<sequence length="49" mass="5353">MLTSFGSKRPVPGDKALLYTAPAVSSKSSLEDTSVLRMDFAQHCSRPRL</sequence>
<organism evidence="1 2">
    <name type="scientific">Zootermopsis nevadensis</name>
    <name type="common">Dampwood termite</name>
    <dbReference type="NCBI Taxonomy" id="136037"/>
    <lineage>
        <taxon>Eukaryota</taxon>
        <taxon>Metazoa</taxon>
        <taxon>Ecdysozoa</taxon>
        <taxon>Arthropoda</taxon>
        <taxon>Hexapoda</taxon>
        <taxon>Insecta</taxon>
        <taxon>Pterygota</taxon>
        <taxon>Neoptera</taxon>
        <taxon>Polyneoptera</taxon>
        <taxon>Dictyoptera</taxon>
        <taxon>Blattodea</taxon>
        <taxon>Blattoidea</taxon>
        <taxon>Termitoidae</taxon>
        <taxon>Termopsidae</taxon>
        <taxon>Zootermopsis</taxon>
    </lineage>
</organism>
<dbReference type="AlphaFoldDB" id="A0A067QWK6"/>
<evidence type="ECO:0000313" key="1">
    <source>
        <dbReference type="EMBL" id="KDR10413.1"/>
    </source>
</evidence>
<dbReference type="InParanoid" id="A0A067QWK6"/>
<keyword evidence="2" id="KW-1185">Reference proteome</keyword>
<name>A0A067QWK6_ZOONE</name>
<evidence type="ECO:0000313" key="2">
    <source>
        <dbReference type="Proteomes" id="UP000027135"/>
    </source>
</evidence>
<protein>
    <submittedName>
        <fullName evidence="1">Uncharacterized protein</fullName>
    </submittedName>
</protein>
<accession>A0A067QWK6</accession>
<gene>
    <name evidence="1" type="ORF">L798_15425</name>
</gene>